<dbReference type="OrthoDB" id="2594539at2"/>
<evidence type="ECO:0000313" key="2">
    <source>
        <dbReference type="EMBL" id="VDC26961.1"/>
    </source>
</evidence>
<organism evidence="2 3">
    <name type="scientific">Arthrobacter ulcerisalmonis</name>
    <dbReference type="NCBI Taxonomy" id="2483813"/>
    <lineage>
        <taxon>Bacteria</taxon>
        <taxon>Bacillati</taxon>
        <taxon>Actinomycetota</taxon>
        <taxon>Actinomycetes</taxon>
        <taxon>Micrococcales</taxon>
        <taxon>Micrococcaceae</taxon>
        <taxon>Arthrobacter</taxon>
    </lineage>
</organism>
<dbReference type="Proteomes" id="UP000280861">
    <property type="component" value="Unassembled WGS sequence"/>
</dbReference>
<proteinExistence type="predicted"/>
<evidence type="ECO:0000259" key="1">
    <source>
        <dbReference type="Pfam" id="PF13338"/>
    </source>
</evidence>
<protein>
    <recommendedName>
        <fullName evidence="1">AbiEi antitoxin N-terminal domain-containing protein</fullName>
    </recommendedName>
</protein>
<dbReference type="EMBL" id="UXAU01000025">
    <property type="protein sequence ID" value="VDC26961.1"/>
    <property type="molecule type" value="Genomic_DNA"/>
</dbReference>
<dbReference type="InterPro" id="IPR025159">
    <property type="entry name" value="AbiEi_N"/>
</dbReference>
<accession>A0A3P5WYZ6</accession>
<gene>
    <name evidence="2" type="ORF">PSET11_01866</name>
</gene>
<name>A0A3P5WYZ6_9MICC</name>
<dbReference type="AlphaFoldDB" id="A0A3P5WYZ6"/>
<dbReference type="RefSeq" id="WP_124091796.1">
    <property type="nucleotide sequence ID" value="NZ_CBCRYA010000010.1"/>
</dbReference>
<evidence type="ECO:0000313" key="3">
    <source>
        <dbReference type="Proteomes" id="UP000280861"/>
    </source>
</evidence>
<keyword evidence="3" id="KW-1185">Reference proteome</keyword>
<dbReference type="Pfam" id="PF13338">
    <property type="entry name" value="AbiEi_4"/>
    <property type="match status" value="1"/>
</dbReference>
<feature type="domain" description="AbiEi antitoxin N-terminal" evidence="1">
    <location>
        <begin position="4"/>
        <end position="50"/>
    </location>
</feature>
<sequence length="273" mass="29507">MRSLTALLASTGGVGTTATLRKAGIARRSIETGVLDGSVVRLARGIYALPDADPLLRQAARHHAVPGCVTTAQAAELWVVRGAEKPHLAANHGRSIPGCVVHRITGPLTDLDMVCQVLRCLPALEALTIAESAVKRGLVQLSDLRDSFPASRERSLLALVGRIRPQSESIIETMARYLLEEAGLTVELQVNIRGMGHVDLLVDGIVGVEADGYAFHSSRAAYREDRRRWNLTVVKGVPTLRVTFEMLLGEPAEFVRMVHRALAVCRSAQRSAS</sequence>
<reference evidence="2 3" key="1">
    <citation type="submission" date="2018-11" db="EMBL/GenBank/DDBJ databases">
        <authorList>
            <person name="Criscuolo A."/>
        </authorList>
    </citation>
    <scope>NUCLEOTIDE SEQUENCE [LARGE SCALE GENOMIC DNA]</scope>
    <source>
        <strain evidence="2">AT11b</strain>
    </source>
</reference>